<dbReference type="InterPro" id="IPR009880">
    <property type="entry name" value="Glyoxal_oxidase_N"/>
</dbReference>
<evidence type="ECO:0000256" key="3">
    <source>
        <dbReference type="ARBA" id="ARBA00022729"/>
    </source>
</evidence>
<dbReference type="SUPFAM" id="SSF50965">
    <property type="entry name" value="Galactose oxidase, central domain"/>
    <property type="match status" value="1"/>
</dbReference>
<accession>A0AAW0GSJ0</accession>
<dbReference type="PROSITE" id="PS51212">
    <property type="entry name" value="WSC"/>
    <property type="match status" value="4"/>
</dbReference>
<dbReference type="InterPro" id="IPR002889">
    <property type="entry name" value="WSC_carb-bd"/>
</dbReference>
<keyword evidence="5" id="KW-0472">Membrane</keyword>
<keyword evidence="4" id="KW-1133">Transmembrane helix</keyword>
<keyword evidence="2" id="KW-0812">Transmembrane</keyword>
<dbReference type="SMART" id="SM00321">
    <property type="entry name" value="WSC"/>
    <property type="match status" value="4"/>
</dbReference>
<evidence type="ECO:0000256" key="5">
    <source>
        <dbReference type="ARBA" id="ARBA00023136"/>
    </source>
</evidence>
<protein>
    <recommendedName>
        <fullName evidence="8">WSC domain-containing protein</fullName>
    </recommendedName>
</protein>
<dbReference type="Pfam" id="PF01822">
    <property type="entry name" value="WSC"/>
    <property type="match status" value="4"/>
</dbReference>
<evidence type="ECO:0000256" key="6">
    <source>
        <dbReference type="ARBA" id="ARBA00023180"/>
    </source>
</evidence>
<comment type="subcellular location">
    <subcellularLocation>
        <location evidence="1">Membrane</location>
        <topology evidence="1">Single-pass membrane protein</topology>
    </subcellularLocation>
</comment>
<dbReference type="Proteomes" id="UP001385951">
    <property type="component" value="Unassembled WGS sequence"/>
</dbReference>
<keyword evidence="6" id="KW-0325">Glycoprotein</keyword>
<keyword evidence="3 7" id="KW-0732">Signal</keyword>
<feature type="domain" description="WSC" evidence="8">
    <location>
        <begin position="42"/>
        <end position="136"/>
    </location>
</feature>
<name>A0AAW0GSJ0_9APHY</name>
<keyword evidence="10" id="KW-1185">Reference proteome</keyword>
<evidence type="ECO:0000259" key="8">
    <source>
        <dbReference type="PROSITE" id="PS51212"/>
    </source>
</evidence>
<proteinExistence type="predicted"/>
<evidence type="ECO:0000256" key="4">
    <source>
        <dbReference type="ARBA" id="ARBA00022989"/>
    </source>
</evidence>
<comment type="caution">
    <text evidence="9">The sequence shown here is derived from an EMBL/GenBank/DDBJ whole genome shotgun (WGS) entry which is preliminary data.</text>
</comment>
<dbReference type="PANTHER" id="PTHR24269:SF16">
    <property type="entry name" value="PROTEIN SLG1"/>
    <property type="match status" value="1"/>
</dbReference>
<evidence type="ECO:0000313" key="10">
    <source>
        <dbReference type="Proteomes" id="UP001385951"/>
    </source>
</evidence>
<feature type="signal peptide" evidence="7">
    <location>
        <begin position="1"/>
        <end position="21"/>
    </location>
</feature>
<feature type="domain" description="WSC" evidence="8">
    <location>
        <begin position="277"/>
        <end position="370"/>
    </location>
</feature>
<dbReference type="GO" id="GO:0005886">
    <property type="term" value="C:plasma membrane"/>
    <property type="evidence" value="ECO:0007669"/>
    <property type="project" value="TreeGrafter"/>
</dbReference>
<dbReference type="Gene3D" id="2.130.10.80">
    <property type="entry name" value="Galactose oxidase/kelch, beta-propeller"/>
    <property type="match status" value="1"/>
</dbReference>
<organism evidence="9 10">
    <name type="scientific">Cerrena zonata</name>
    <dbReference type="NCBI Taxonomy" id="2478898"/>
    <lineage>
        <taxon>Eukaryota</taxon>
        <taxon>Fungi</taxon>
        <taxon>Dikarya</taxon>
        <taxon>Basidiomycota</taxon>
        <taxon>Agaricomycotina</taxon>
        <taxon>Agaricomycetes</taxon>
        <taxon>Polyporales</taxon>
        <taxon>Cerrenaceae</taxon>
        <taxon>Cerrena</taxon>
    </lineage>
</organism>
<feature type="domain" description="WSC" evidence="8">
    <location>
        <begin position="151"/>
        <end position="244"/>
    </location>
</feature>
<dbReference type="AlphaFoldDB" id="A0AAW0GSJ0"/>
<sequence length="768" mass="81440">MASFPSSLLVLALLAPNIIQASHISAPYVHRHHTRALNLPQGWRAQGCITDNPGARSLTGSAFTDTVNMTVESCVNFCVQGGFIFAGLEFSQECYCGNNIVNGGTNATASDCNAPCKGDATEECGGNSRLSLFWSGQQPPPPPQTVPSVGLWKSLGCFSDNGGSRTLGNQFQPTGNFSVETCTDTCFNNGYPLAGMEFADECYCDTDFRNGGASTPLADCNMPCAGNSSEFCGGPNRLNVYNFTGTLPHGPTPPAGGGGGGGGGGTPVFPATDLPAPWEYAACYVDGAHGRVFPNELADNSNLTIESCIASCSAQNFTLAGAEFSVQCFCGNTLINGATLGQEADCNMGCGGNATEACGGPNRLSVYTATGNVTALPVPVTQNTSLPDGWSYQGCLQDGGTRVFPHQLNWVDNTTVVDCINQCQAFGFPAAGLEFGNQCFCGDVSDAQTNSPGLAPESDCSFPCSGDPIHLCGGPLRLGYYSFNGNLDVWHTPANTGRYEFLIGGLVVPLVATVGLNGKVNFLEKLGTGFPNSTGAYELDLSLVDDFEHAWRELHVHSDVFCSASIILPDKGARQLNVGGWSLESTFGVRLYTPNGTPGVNGTNDWEENFNELHLQQGRWYPSSLVMPNGSVLVVGGEEGSNGAPIPTLEILPTPEGGPTYLFMDWLERTDPNNLYPFLHVLPSGNIFVGYYNEARILNPKTFDTIKTLPNMPGSVTSFTGGRTYPMEGTAVLLPQRAPYTDPLEILICGGLRLWRCSRQLCHHGTRG</sequence>
<dbReference type="Pfam" id="PF07250">
    <property type="entry name" value="Glyoxal_oxid_N"/>
    <property type="match status" value="1"/>
</dbReference>
<dbReference type="InterPro" id="IPR037293">
    <property type="entry name" value="Gal_Oxidase_central_sf"/>
</dbReference>
<evidence type="ECO:0000313" key="9">
    <source>
        <dbReference type="EMBL" id="KAK7696501.1"/>
    </source>
</evidence>
<dbReference type="InterPro" id="IPR011043">
    <property type="entry name" value="Gal_Oxase/kelch_b-propeller"/>
</dbReference>
<dbReference type="EMBL" id="JASBNA010000001">
    <property type="protein sequence ID" value="KAK7696501.1"/>
    <property type="molecule type" value="Genomic_DNA"/>
</dbReference>
<evidence type="ECO:0000256" key="2">
    <source>
        <dbReference type="ARBA" id="ARBA00022692"/>
    </source>
</evidence>
<evidence type="ECO:0000256" key="1">
    <source>
        <dbReference type="ARBA" id="ARBA00004167"/>
    </source>
</evidence>
<feature type="domain" description="WSC" evidence="8">
    <location>
        <begin position="389"/>
        <end position="484"/>
    </location>
</feature>
<gene>
    <name evidence="9" type="ORF">QCA50_001159</name>
</gene>
<evidence type="ECO:0000256" key="7">
    <source>
        <dbReference type="SAM" id="SignalP"/>
    </source>
</evidence>
<dbReference type="PANTHER" id="PTHR24269">
    <property type="entry name" value="KREMEN PROTEIN"/>
    <property type="match status" value="1"/>
</dbReference>
<feature type="chain" id="PRO_5043934254" description="WSC domain-containing protein" evidence="7">
    <location>
        <begin position="22"/>
        <end position="768"/>
    </location>
</feature>
<reference evidence="9 10" key="1">
    <citation type="submission" date="2022-09" db="EMBL/GenBank/DDBJ databases">
        <authorList>
            <person name="Palmer J.M."/>
        </authorList>
    </citation>
    <scope>NUCLEOTIDE SEQUENCE [LARGE SCALE GENOMIC DNA]</scope>
    <source>
        <strain evidence="9 10">DSM 7382</strain>
    </source>
</reference>
<dbReference type="InterPro" id="IPR051836">
    <property type="entry name" value="Kremen_rcpt"/>
</dbReference>